<protein>
    <submittedName>
        <fullName evidence="2">Rha family transcriptional regulator</fullName>
    </submittedName>
</protein>
<dbReference type="RefSeq" id="WP_261945322.1">
    <property type="nucleotide sequence ID" value="NZ_CALYLO010000016.1"/>
</dbReference>
<feature type="coiled-coil region" evidence="1">
    <location>
        <begin position="135"/>
        <end position="195"/>
    </location>
</feature>
<name>A0ABM9GDC6_9BACL</name>
<keyword evidence="1" id="KW-0175">Coiled coil</keyword>
<dbReference type="Proteomes" id="UP001154322">
    <property type="component" value="Unassembled WGS sequence"/>
</dbReference>
<reference evidence="2" key="1">
    <citation type="submission" date="2022-06" db="EMBL/GenBank/DDBJ databases">
        <authorList>
            <person name="Dietemann V."/>
            <person name="Ory F."/>
            <person name="Dainat B."/>
            <person name="Oberhansli S."/>
        </authorList>
    </citation>
    <scope>NUCLEOTIDE SEQUENCE</scope>
    <source>
        <strain evidence="2">Ena-SAMPLE-TAB-26-04-2022-14:26:32:270-5432</strain>
    </source>
</reference>
<comment type="caution">
    <text evidence="2">The sequence shown here is derived from an EMBL/GenBank/DDBJ whole genome shotgun (WGS) entry which is preliminary data.</text>
</comment>
<accession>A0ABM9GDC6</accession>
<evidence type="ECO:0000256" key="1">
    <source>
        <dbReference type="SAM" id="Coils"/>
    </source>
</evidence>
<dbReference type="InterPro" id="IPR014054">
    <property type="entry name" value="Phage_regulatory_Rha"/>
</dbReference>
<dbReference type="EMBL" id="CALYLO010000016">
    <property type="protein sequence ID" value="CAH8249441.1"/>
    <property type="molecule type" value="Genomic_DNA"/>
</dbReference>
<dbReference type="NCBIfam" id="TIGR02681">
    <property type="entry name" value="phage_pRha"/>
    <property type="match status" value="1"/>
</dbReference>
<evidence type="ECO:0000313" key="3">
    <source>
        <dbReference type="Proteomes" id="UP001154322"/>
    </source>
</evidence>
<keyword evidence="3" id="KW-1185">Reference proteome</keyword>
<gene>
    <name evidence="2" type="ORF">WJ0W_006626</name>
</gene>
<evidence type="ECO:0000313" key="2">
    <source>
        <dbReference type="EMBL" id="CAH8249441.1"/>
    </source>
</evidence>
<organism evidence="2 3">
    <name type="scientific">Paenibacillus melissococcoides</name>
    <dbReference type="NCBI Taxonomy" id="2912268"/>
    <lineage>
        <taxon>Bacteria</taxon>
        <taxon>Bacillati</taxon>
        <taxon>Bacillota</taxon>
        <taxon>Bacilli</taxon>
        <taxon>Bacillales</taxon>
        <taxon>Paenibacillaceae</taxon>
        <taxon>Paenibacillus</taxon>
    </lineage>
</organism>
<dbReference type="Pfam" id="PF09669">
    <property type="entry name" value="Phage_pRha"/>
    <property type="match status" value="1"/>
</dbReference>
<proteinExistence type="predicted"/>
<sequence length="262" mass="30393">MNRDQINSTMQGWMDTQRKKEIVFIENGRAVTDSLTVAEVFGKEHARVMRDIRELQCSDNFRVGNFAESTYTNAQGRDMPRYLINEKGFTLLAMGYTGQKAMEFKERYIAEFERMRQQLQGGVNIGQLSPQLQLLINMEQGMKQLEARQQSTEQTITTIKETFLQRDDDWRKSINSMLNAAARRLNENYRDLRSLSYDTLELRGKCDLKRRLANLRDRLADSGATKTRINDTNRLDVIESDQRLKEIYTTIVKELSIGSIAN</sequence>